<dbReference type="EMBL" id="JAUEPH010000006">
    <property type="protein sequence ID" value="MDN3205180.1"/>
    <property type="molecule type" value="Genomic_DNA"/>
</dbReference>
<sequence>MKYSFAHFVILLTLVISCAQPEDQKIQIEKKEASLSDLEDLFERWRAFENPPKFEGAPDYRKETFDSRHPEFLDLKAELDAMDTTGWSIPDQVDYRVVWAEMNGYDFNYRVLKPWVRDPAFYKSVWMSRSDVPAHEGPTHHGVLELWQYSFPLDESSKAKILSELRSIPALNEQAKINLTGNAKELWAAGIPTIAKQAVDLNNMLTLAEITSDPELGEAINQAKESTEDFVIWLEEEAPKKTGPSGIGKENYTWYLQNVHLVPLTWEDEVMILKRELARAWSSLKLEEHQNRNLPPLPEANTEADFDKLTEESIQKMMTFLEDQDIVTVKDYFEPALRKHRGSFIPKEQRNFFYIGMHYDPLPLYSHFYHWFELARMDNEPNPRRIRRDPLLYNIFDSRNEGVATAVEEMFMDAGLYEDSPRSREIVYIMIAQRAARGLGSLYAHANEMTMVEAGGIHSDYTPRGWMKTEKELLLFEQHLYMRQPGYGTSYITGKYLLEDAMADYARIKEEKGEEFRVKDFFDELNSIGCIPMALGHWEMTGVDPMGRIWN</sequence>
<organism evidence="1 2">
    <name type="scientific">Algoriphagus sediminis</name>
    <dbReference type="NCBI Taxonomy" id="3057113"/>
    <lineage>
        <taxon>Bacteria</taxon>
        <taxon>Pseudomonadati</taxon>
        <taxon>Bacteroidota</taxon>
        <taxon>Cytophagia</taxon>
        <taxon>Cytophagales</taxon>
        <taxon>Cyclobacteriaceae</taxon>
        <taxon>Algoriphagus</taxon>
    </lineage>
</organism>
<dbReference type="Proteomes" id="UP001171916">
    <property type="component" value="Unassembled WGS sequence"/>
</dbReference>
<name>A0ABT7YF85_9BACT</name>
<proteinExistence type="predicted"/>
<protein>
    <recommendedName>
        <fullName evidence="3">DUF885 domain-containing protein</fullName>
    </recommendedName>
</protein>
<evidence type="ECO:0000313" key="1">
    <source>
        <dbReference type="EMBL" id="MDN3205180.1"/>
    </source>
</evidence>
<accession>A0ABT7YF85</accession>
<keyword evidence="2" id="KW-1185">Reference proteome</keyword>
<dbReference type="PROSITE" id="PS51257">
    <property type="entry name" value="PROKAR_LIPOPROTEIN"/>
    <property type="match status" value="1"/>
</dbReference>
<evidence type="ECO:0008006" key="3">
    <source>
        <dbReference type="Google" id="ProtNLM"/>
    </source>
</evidence>
<reference evidence="1" key="1">
    <citation type="submission" date="2023-06" db="EMBL/GenBank/DDBJ databases">
        <title>Robiginitalea aurantiacus sp. nov. and Algoriphagus sediminis sp. nov., isolated from coastal sediment.</title>
        <authorList>
            <person name="Zhou Z.Y."/>
            <person name="An J."/>
            <person name="Jia Y.W."/>
            <person name="Du Z.J."/>
        </authorList>
    </citation>
    <scope>NUCLEOTIDE SEQUENCE</scope>
    <source>
        <strain evidence="1">C2-7</strain>
    </source>
</reference>
<evidence type="ECO:0000313" key="2">
    <source>
        <dbReference type="Proteomes" id="UP001171916"/>
    </source>
</evidence>
<gene>
    <name evidence="1" type="ORF">QVH07_13535</name>
</gene>
<comment type="caution">
    <text evidence="1">The sequence shown here is derived from an EMBL/GenBank/DDBJ whole genome shotgun (WGS) entry which is preliminary data.</text>
</comment>
<dbReference type="RefSeq" id="WP_290001234.1">
    <property type="nucleotide sequence ID" value="NZ_JAUEPH010000006.1"/>
</dbReference>